<dbReference type="EMBL" id="GALX01005495">
    <property type="protein sequence ID" value="JAB62971.1"/>
    <property type="molecule type" value="Transcribed_RNA"/>
</dbReference>
<evidence type="ECO:0000256" key="1">
    <source>
        <dbReference type="SAM" id="Phobius"/>
    </source>
</evidence>
<dbReference type="GO" id="GO:0005739">
    <property type="term" value="C:mitochondrion"/>
    <property type="evidence" value="ECO:0007669"/>
    <property type="project" value="GOC"/>
</dbReference>
<accession>V5I811</accession>
<organism evidence="3">
    <name type="scientific">Anoplophora glabripennis</name>
    <name type="common">Asian longhorn beetle</name>
    <name type="synonym">Anoplophora nobilis</name>
    <dbReference type="NCBI Taxonomy" id="217634"/>
    <lineage>
        <taxon>Eukaryota</taxon>
        <taxon>Metazoa</taxon>
        <taxon>Ecdysozoa</taxon>
        <taxon>Arthropoda</taxon>
        <taxon>Hexapoda</taxon>
        <taxon>Insecta</taxon>
        <taxon>Pterygota</taxon>
        <taxon>Neoptera</taxon>
        <taxon>Endopterygota</taxon>
        <taxon>Coleoptera</taxon>
        <taxon>Polyphaga</taxon>
        <taxon>Cucujiformia</taxon>
        <taxon>Chrysomeloidea</taxon>
        <taxon>Cerambycidae</taxon>
        <taxon>Lamiinae</taxon>
        <taxon>Lamiini</taxon>
        <taxon>Anoplophora</taxon>
    </lineage>
</organism>
<evidence type="ECO:0000259" key="2">
    <source>
        <dbReference type="Pfam" id="PF10276"/>
    </source>
</evidence>
<evidence type="ECO:0000313" key="3">
    <source>
        <dbReference type="EMBL" id="JAB62971.1"/>
    </source>
</evidence>
<keyword evidence="1" id="KW-0472">Membrane</keyword>
<keyword evidence="3" id="KW-0830">Ubiquinone</keyword>
<dbReference type="OrthoDB" id="307899at2759"/>
<dbReference type="InterPro" id="IPR019401">
    <property type="entry name" value="Znf_CHCC"/>
</dbReference>
<feature type="transmembrane region" description="Helical" evidence="1">
    <location>
        <begin position="14"/>
        <end position="33"/>
    </location>
</feature>
<dbReference type="PANTHER" id="PTHR13156">
    <property type="entry name" value="NADH-UBIQUINONE OXIDOREDUCTASE 13 KD-A SUBUNIT"/>
    <property type="match status" value="1"/>
</dbReference>
<sequence>KKIYSGAEIFFSSFGYIGTFVLFLFYFLFYFILLRNRNTYLYLPTGDLKAEGIISLKLNMSRSILFLRVYKDLNKKVKSINILRCASDWVPKEKETHTGQKWDEDDYRLARFVDRPKHVNPNFAISLIDEIPPKPCKERVVWCDGGSGPTGHPKVYINLDKPGNHACGYCGLRFYKEDHH</sequence>
<dbReference type="AlphaFoldDB" id="V5I811"/>
<dbReference type="GO" id="GO:0006120">
    <property type="term" value="P:mitochondrial electron transport, NADH to ubiquinone"/>
    <property type="evidence" value="ECO:0007669"/>
    <property type="project" value="TreeGrafter"/>
</dbReference>
<dbReference type="Pfam" id="PF10276">
    <property type="entry name" value="zf-CHCC"/>
    <property type="match status" value="1"/>
</dbReference>
<dbReference type="Gene3D" id="2.60.260.40">
    <property type="entry name" value="q5lls5 like domains"/>
    <property type="match status" value="1"/>
</dbReference>
<dbReference type="PANTHER" id="PTHR13156:SF0">
    <property type="entry name" value="NADH DEHYDROGENASE [UBIQUINONE] IRON-SULFUR PROTEIN 6, MITOCHONDRIAL"/>
    <property type="match status" value="1"/>
</dbReference>
<protein>
    <submittedName>
        <fullName evidence="3">Putative NADH dehydrogenase (Ubiquinone) iron-sulfur protein 6, mitochondrial</fullName>
    </submittedName>
</protein>
<dbReference type="FunFam" id="2.60.260.40:FF:000003">
    <property type="entry name" value="NADH dehydrogenase [ubiquinone] iron-sulfur protein 6, mitochondrial"/>
    <property type="match status" value="1"/>
</dbReference>
<feature type="domain" description="Zinc finger CHCC-type" evidence="2">
    <location>
        <begin position="139"/>
        <end position="174"/>
    </location>
</feature>
<keyword evidence="1" id="KW-0812">Transmembrane</keyword>
<keyword evidence="1" id="KW-1133">Transmembrane helix</keyword>
<proteinExistence type="predicted"/>
<reference evidence="3" key="1">
    <citation type="submission" date="2013-07" db="EMBL/GenBank/DDBJ databases">
        <title>Midgut Transcriptome Profiling of Anoplphora glabripennis, a Lignocellulose Degrading, Wood-Boring Cerambycid.</title>
        <authorList>
            <person name="Scully E.D."/>
            <person name="Hoover K."/>
            <person name="Carlson J.E."/>
            <person name="Tien M."/>
            <person name="Geib S.M."/>
        </authorList>
    </citation>
    <scope>NUCLEOTIDE SEQUENCE</scope>
</reference>
<feature type="non-terminal residue" evidence="3">
    <location>
        <position position="1"/>
    </location>
</feature>
<gene>
    <name evidence="3" type="primary">NDUS6</name>
</gene>
<name>V5I811_ANOGL</name>